<keyword evidence="4 7" id="KW-0472">Membrane</keyword>
<evidence type="ECO:0000256" key="3">
    <source>
        <dbReference type="ARBA" id="ARBA00022989"/>
    </source>
</evidence>
<dbReference type="GO" id="GO:0012505">
    <property type="term" value="C:endomembrane system"/>
    <property type="evidence" value="ECO:0007669"/>
    <property type="project" value="UniProtKB-SubCell"/>
</dbReference>
<feature type="transmembrane region" description="Helical" evidence="7">
    <location>
        <begin position="6"/>
        <end position="24"/>
    </location>
</feature>
<dbReference type="Pfam" id="PF02163">
    <property type="entry name" value="Peptidase_M50"/>
    <property type="match status" value="1"/>
</dbReference>
<feature type="compositionally biased region" description="Polar residues" evidence="6">
    <location>
        <begin position="485"/>
        <end position="503"/>
    </location>
</feature>
<dbReference type="GO" id="GO:0004222">
    <property type="term" value="F:metalloendopeptidase activity"/>
    <property type="evidence" value="ECO:0007669"/>
    <property type="project" value="InterPro"/>
</dbReference>
<evidence type="ECO:0000256" key="5">
    <source>
        <dbReference type="ARBA" id="ARBA00032658"/>
    </source>
</evidence>
<evidence type="ECO:0000313" key="10">
    <source>
        <dbReference type="Proteomes" id="UP000054097"/>
    </source>
</evidence>
<dbReference type="STRING" id="933852.A0A0C3AYH5"/>
<evidence type="ECO:0000313" key="9">
    <source>
        <dbReference type="EMBL" id="KIM24301.1"/>
    </source>
</evidence>
<name>A0A0C3AYH5_SERVB</name>
<keyword evidence="10" id="KW-1185">Reference proteome</keyword>
<feature type="region of interest" description="Disordered" evidence="6">
    <location>
        <begin position="479"/>
        <end position="503"/>
    </location>
</feature>
<keyword evidence="3 7" id="KW-1133">Transmembrane helix</keyword>
<dbReference type="InterPro" id="IPR001193">
    <property type="entry name" value="MBTPS2"/>
</dbReference>
<dbReference type="GO" id="GO:0016020">
    <property type="term" value="C:membrane"/>
    <property type="evidence" value="ECO:0007669"/>
    <property type="project" value="InterPro"/>
</dbReference>
<evidence type="ECO:0000259" key="8">
    <source>
        <dbReference type="Pfam" id="PF02163"/>
    </source>
</evidence>
<dbReference type="PRINTS" id="PR01000">
    <property type="entry name" value="SREBPS2PTASE"/>
</dbReference>
<proteinExistence type="predicted"/>
<gene>
    <name evidence="9" type="ORF">M408DRAFT_331826</name>
</gene>
<feature type="region of interest" description="Disordered" evidence="6">
    <location>
        <begin position="553"/>
        <end position="593"/>
    </location>
</feature>
<evidence type="ECO:0000256" key="6">
    <source>
        <dbReference type="SAM" id="MobiDB-lite"/>
    </source>
</evidence>
<feature type="domain" description="Peptidase M50" evidence="8">
    <location>
        <begin position="196"/>
        <end position="685"/>
    </location>
</feature>
<reference evidence="10" key="2">
    <citation type="submission" date="2015-01" db="EMBL/GenBank/DDBJ databases">
        <title>Evolutionary Origins and Diversification of the Mycorrhizal Mutualists.</title>
        <authorList>
            <consortium name="DOE Joint Genome Institute"/>
            <consortium name="Mycorrhizal Genomics Consortium"/>
            <person name="Kohler A."/>
            <person name="Kuo A."/>
            <person name="Nagy L.G."/>
            <person name="Floudas D."/>
            <person name="Copeland A."/>
            <person name="Barry K.W."/>
            <person name="Cichocki N."/>
            <person name="Veneault-Fourrey C."/>
            <person name="LaButti K."/>
            <person name="Lindquist E.A."/>
            <person name="Lipzen A."/>
            <person name="Lundell T."/>
            <person name="Morin E."/>
            <person name="Murat C."/>
            <person name="Riley R."/>
            <person name="Ohm R."/>
            <person name="Sun H."/>
            <person name="Tunlid A."/>
            <person name="Henrissat B."/>
            <person name="Grigoriev I.V."/>
            <person name="Hibbett D.S."/>
            <person name="Martin F."/>
        </authorList>
    </citation>
    <scope>NUCLEOTIDE SEQUENCE [LARGE SCALE GENOMIC DNA]</scope>
    <source>
        <strain evidence="10">MAFF 305830</strain>
    </source>
</reference>
<evidence type="ECO:0000256" key="1">
    <source>
        <dbReference type="ARBA" id="ARBA00004127"/>
    </source>
</evidence>
<feature type="transmembrane region" description="Helical" evidence="7">
    <location>
        <begin position="106"/>
        <end position="130"/>
    </location>
</feature>
<evidence type="ECO:0000256" key="4">
    <source>
        <dbReference type="ARBA" id="ARBA00023136"/>
    </source>
</evidence>
<evidence type="ECO:0000256" key="2">
    <source>
        <dbReference type="ARBA" id="ARBA00022692"/>
    </source>
</evidence>
<feature type="transmembrane region" description="Helical" evidence="7">
    <location>
        <begin position="727"/>
        <end position="745"/>
    </location>
</feature>
<keyword evidence="2 7" id="KW-0812">Transmembrane</keyword>
<accession>A0A0C3AYH5</accession>
<dbReference type="PANTHER" id="PTHR13325:SF3">
    <property type="entry name" value="MEMBRANE-BOUND TRANSCRIPTION FACTOR SITE-2 PROTEASE"/>
    <property type="match status" value="1"/>
</dbReference>
<sequence>MTVLGLIFATTLPWALLHLFRTLYARYNPKRAHNSLPLPLLGGDHNASRSRGAWEIGPLWLKYETTRWNTAFTSLNFLSPFRARRRGSLESAPAGSSRLARWSVRLYTVGAGLCVLAMAAGMILLFWSALGLVWRIVHLIIGGDAGKPAERIVKRFLKREYLDEDVQSVDVTPERPQLHVLIPGITVPLSHLPILLCGLGLSGVIHEAGHAIAASLESVMVLSTGFHIHLVFPTFFVALSESTLASLPSPSRLRIATAGAWHNLITWGFLALFGFSVFSISDLYPLNPASSKDGLPTNDVCLPTSPASCTSSTPSKTYKDPSRLWFYFGYDNALPRGIVITHVESDSPLHGHLLPGSVVTRVDDLRLNGMNDRGFTSENAFKKWYTHLGMMSAQWARKVEEEPGWCVPERWFNQQSSACCHHSADKSTAHHHESEGPDSCFTSFEKTSEDKHKDEKFKGERCLDPVSLFTYQHSLGREKFPKNPSIPNWNATDETQNKSGSSYGSRCHVACLRADGDNEEYVCARPQVHSDSSSGGGVDPAEERLLRLEIEDPPWLQEKSAPPSHSDSAESNEDPMRGRPPLPHEYRGNPNHRPDHVRPTRILVYKGPTSEILSHVSIGALQPRFRHLPLLLPHYVGTSLPTFFGLFWEYVARLSLSLAFFNLLPISGLDGGAVLSCLLEWWLGADGDANGAEEYDVELLERGASAPVRTERRGNTRQKKEKIQKSASILTIVLGIAVAIATLWQDVW</sequence>
<dbReference type="Proteomes" id="UP000054097">
    <property type="component" value="Unassembled WGS sequence"/>
</dbReference>
<feature type="compositionally biased region" description="Basic and acidic residues" evidence="6">
    <location>
        <begin position="574"/>
        <end position="593"/>
    </location>
</feature>
<organism evidence="9 10">
    <name type="scientific">Serendipita vermifera MAFF 305830</name>
    <dbReference type="NCBI Taxonomy" id="933852"/>
    <lineage>
        <taxon>Eukaryota</taxon>
        <taxon>Fungi</taxon>
        <taxon>Dikarya</taxon>
        <taxon>Basidiomycota</taxon>
        <taxon>Agaricomycotina</taxon>
        <taxon>Agaricomycetes</taxon>
        <taxon>Sebacinales</taxon>
        <taxon>Serendipitaceae</taxon>
        <taxon>Serendipita</taxon>
    </lineage>
</organism>
<dbReference type="OrthoDB" id="7694678at2759"/>
<protein>
    <recommendedName>
        <fullName evidence="5">Endopeptidase S2P</fullName>
    </recommendedName>
</protein>
<dbReference type="CDD" id="cd05709">
    <property type="entry name" value="S2P-M50"/>
    <property type="match status" value="1"/>
</dbReference>
<dbReference type="AlphaFoldDB" id="A0A0C3AYH5"/>
<dbReference type="HOGENOM" id="CLU_021808_0_0_1"/>
<dbReference type="EMBL" id="KN824325">
    <property type="protein sequence ID" value="KIM24301.1"/>
    <property type="molecule type" value="Genomic_DNA"/>
</dbReference>
<comment type="subcellular location">
    <subcellularLocation>
        <location evidence="1">Endomembrane system</location>
        <topology evidence="1">Multi-pass membrane protein</topology>
    </subcellularLocation>
</comment>
<dbReference type="InterPro" id="IPR008915">
    <property type="entry name" value="Peptidase_M50"/>
</dbReference>
<dbReference type="GO" id="GO:0005737">
    <property type="term" value="C:cytoplasm"/>
    <property type="evidence" value="ECO:0007669"/>
    <property type="project" value="TreeGrafter"/>
</dbReference>
<dbReference type="PANTHER" id="PTHR13325">
    <property type="entry name" value="PROTEASE M50 MEMBRANE-BOUND TRANSCRIPTION FACTOR SITE 2 PROTEASE"/>
    <property type="match status" value="1"/>
</dbReference>
<evidence type="ECO:0000256" key="7">
    <source>
        <dbReference type="SAM" id="Phobius"/>
    </source>
</evidence>
<dbReference type="GO" id="GO:0031293">
    <property type="term" value="P:membrane protein intracellular domain proteolysis"/>
    <property type="evidence" value="ECO:0007669"/>
    <property type="project" value="TreeGrafter"/>
</dbReference>
<dbReference type="GO" id="GO:1905897">
    <property type="term" value="P:regulation of response to endoplasmic reticulum stress"/>
    <property type="evidence" value="ECO:0007669"/>
    <property type="project" value="TreeGrafter"/>
</dbReference>
<reference evidence="9 10" key="1">
    <citation type="submission" date="2014-04" db="EMBL/GenBank/DDBJ databases">
        <authorList>
            <consortium name="DOE Joint Genome Institute"/>
            <person name="Kuo A."/>
            <person name="Zuccaro A."/>
            <person name="Kohler A."/>
            <person name="Nagy L.G."/>
            <person name="Floudas D."/>
            <person name="Copeland A."/>
            <person name="Barry K.W."/>
            <person name="Cichocki N."/>
            <person name="Veneault-Fourrey C."/>
            <person name="LaButti K."/>
            <person name="Lindquist E.A."/>
            <person name="Lipzen A."/>
            <person name="Lundell T."/>
            <person name="Morin E."/>
            <person name="Murat C."/>
            <person name="Sun H."/>
            <person name="Tunlid A."/>
            <person name="Henrissat B."/>
            <person name="Grigoriev I.V."/>
            <person name="Hibbett D.S."/>
            <person name="Martin F."/>
            <person name="Nordberg H.P."/>
            <person name="Cantor M.N."/>
            <person name="Hua S.X."/>
        </authorList>
    </citation>
    <scope>NUCLEOTIDE SEQUENCE [LARGE SCALE GENOMIC DNA]</scope>
    <source>
        <strain evidence="9 10">MAFF 305830</strain>
    </source>
</reference>